<keyword evidence="4" id="KW-1185">Reference proteome</keyword>
<evidence type="ECO:0000256" key="1">
    <source>
        <dbReference type="SAM" id="SignalP"/>
    </source>
</evidence>
<proteinExistence type="predicted"/>
<dbReference type="Gene3D" id="3.40.190.10">
    <property type="entry name" value="Periplasmic binding protein-like II"/>
    <property type="match status" value="2"/>
</dbReference>
<dbReference type="Pfam" id="PF09084">
    <property type="entry name" value="NMT1"/>
    <property type="match status" value="1"/>
</dbReference>
<dbReference type="AlphaFoldDB" id="A0A5Q2ML11"/>
<keyword evidence="1" id="KW-0732">Signal</keyword>
<dbReference type="EMBL" id="CP045737">
    <property type="protein sequence ID" value="QGG41035.1"/>
    <property type="molecule type" value="Genomic_DNA"/>
</dbReference>
<protein>
    <submittedName>
        <fullName evidence="3">Thiamine biosynthesis protein</fullName>
    </submittedName>
</protein>
<accession>A0A5Q2ML11</accession>
<evidence type="ECO:0000313" key="3">
    <source>
        <dbReference type="EMBL" id="QGG41035.1"/>
    </source>
</evidence>
<dbReference type="Proteomes" id="UP000392064">
    <property type="component" value="Chromosome"/>
</dbReference>
<reference evidence="3 4" key="1">
    <citation type="submission" date="2019-11" db="EMBL/GenBank/DDBJ databases">
        <authorList>
            <person name="Li J."/>
        </authorList>
    </citation>
    <scope>NUCLEOTIDE SEQUENCE [LARGE SCALE GENOMIC DNA]</scope>
    <source>
        <strain evidence="3 4">MF47</strain>
    </source>
</reference>
<dbReference type="SUPFAM" id="SSF53850">
    <property type="entry name" value="Periplasmic binding protein-like II"/>
    <property type="match status" value="1"/>
</dbReference>
<evidence type="ECO:0000259" key="2">
    <source>
        <dbReference type="Pfam" id="PF09084"/>
    </source>
</evidence>
<dbReference type="RefSeq" id="WP_153652304.1">
    <property type="nucleotide sequence ID" value="NZ_CP045737.1"/>
</dbReference>
<organism evidence="3 4">
    <name type="scientific">Aeromicrobium yanjiei</name>
    <dbReference type="NCBI Taxonomy" id="2662028"/>
    <lineage>
        <taxon>Bacteria</taxon>
        <taxon>Bacillati</taxon>
        <taxon>Actinomycetota</taxon>
        <taxon>Actinomycetes</taxon>
        <taxon>Propionibacteriales</taxon>
        <taxon>Nocardioidaceae</taxon>
        <taxon>Aeromicrobium</taxon>
    </lineage>
</organism>
<dbReference type="GO" id="GO:0009228">
    <property type="term" value="P:thiamine biosynthetic process"/>
    <property type="evidence" value="ECO:0007669"/>
    <property type="project" value="InterPro"/>
</dbReference>
<feature type="chain" id="PRO_5024356647" evidence="1">
    <location>
        <begin position="28"/>
        <end position="369"/>
    </location>
</feature>
<gene>
    <name evidence="3" type="ORF">GEV26_06465</name>
</gene>
<feature type="domain" description="SsuA/THI5-like" evidence="2">
    <location>
        <begin position="74"/>
        <end position="273"/>
    </location>
</feature>
<dbReference type="PANTHER" id="PTHR31528:SF3">
    <property type="entry name" value="THIAMINE BIOSYNTHESIS PROTEIN HI_0357-RELATED"/>
    <property type="match status" value="1"/>
</dbReference>
<dbReference type="PROSITE" id="PS51257">
    <property type="entry name" value="PROKAR_LIPOPROTEIN"/>
    <property type="match status" value="1"/>
</dbReference>
<dbReference type="InterPro" id="IPR015168">
    <property type="entry name" value="SsuA/THI5"/>
</dbReference>
<evidence type="ECO:0000313" key="4">
    <source>
        <dbReference type="Proteomes" id="UP000392064"/>
    </source>
</evidence>
<feature type="signal peptide" evidence="1">
    <location>
        <begin position="1"/>
        <end position="27"/>
    </location>
</feature>
<name>A0A5Q2ML11_9ACTN</name>
<dbReference type="InterPro" id="IPR027939">
    <property type="entry name" value="NMT1/THI5"/>
</dbReference>
<sequence length="369" mass="38453">MPSRTRLRSTLAAAAAAATLLTMTACGKDSEGSSSEKAGTAGSAISADRCAANKAAGTITYMSGYYWQASASILEVISADQLGYFEDLCLDVEMQPGPGDTSQNAKLLAAGKVTISPLSEQDVITSNLNGLDITGISSYSNAGLDVLMTTPEITDLTQLKGKNLGHKGWVPMSVSAMLAKAGLEGEAVKQVKVGYDPSILPRGQVDALTAFVSNEPNQLKKAGSEVTVWSPKDFDVPASLGAFAVNPAFAGKHPTAVEDFLRASFKAYTHCADDANVKECIGYQKDLAGAESDSEHETEVWTTETAVVADNPLPGKFGSVDLDNVSALAEVVATSIGADVTGEQAVKWFDNSFADAVVGDDGAVIWPAR</sequence>
<dbReference type="KEGG" id="aef:GEV26_06465"/>
<dbReference type="PANTHER" id="PTHR31528">
    <property type="entry name" value="4-AMINO-5-HYDROXYMETHYL-2-METHYLPYRIMIDINE PHOSPHATE SYNTHASE THI11-RELATED"/>
    <property type="match status" value="1"/>
</dbReference>